<evidence type="ECO:0000313" key="2">
    <source>
        <dbReference type="EMBL" id="NGO65967.1"/>
    </source>
</evidence>
<organism evidence="2 3">
    <name type="scientific">Rhizobium daejeonense</name>
    <dbReference type="NCBI Taxonomy" id="240521"/>
    <lineage>
        <taxon>Bacteria</taxon>
        <taxon>Pseudomonadati</taxon>
        <taxon>Pseudomonadota</taxon>
        <taxon>Alphaproteobacteria</taxon>
        <taxon>Hyphomicrobiales</taxon>
        <taxon>Rhizobiaceae</taxon>
        <taxon>Rhizobium/Agrobacterium group</taxon>
        <taxon>Rhizobium</taxon>
    </lineage>
</organism>
<dbReference type="EMBL" id="JAAKZH010000008">
    <property type="protein sequence ID" value="NGO65967.1"/>
    <property type="molecule type" value="Genomic_DNA"/>
</dbReference>
<keyword evidence="3" id="KW-1185">Reference proteome</keyword>
<sequence length="143" mass="15625">MFNLASGDVVDHASSAIGRARTILVQMVTLGTADNEYDARSNGNFDEVSIASATDGRGQTYIFEYRDGNGVEQVPPCVLPSFDAAREEAIRSAIDLLADLQAGQDDVRGWLVRLRNERGELLCTIDVDEAEKNRAKDHLLGEL</sequence>
<comment type="caution">
    <text evidence="2">The sequence shown here is derived from an EMBL/GenBank/DDBJ whole genome shotgun (WGS) entry which is preliminary data.</text>
</comment>
<protein>
    <recommendedName>
        <fullName evidence="1">DUF6894 domain-containing protein</fullName>
    </recommendedName>
</protein>
<name>A0A6M1S952_9HYPH</name>
<feature type="domain" description="DUF6894" evidence="1">
    <location>
        <begin position="61"/>
        <end position="127"/>
    </location>
</feature>
<accession>A0A6M1S952</accession>
<reference evidence="2 3" key="1">
    <citation type="submission" date="2020-02" db="EMBL/GenBank/DDBJ databases">
        <title>Genome sequence of the type strain CCBAU10050 of Rhizobium daejeonense.</title>
        <authorList>
            <person name="Gao J."/>
            <person name="Sun J."/>
        </authorList>
    </citation>
    <scope>NUCLEOTIDE SEQUENCE [LARGE SCALE GENOMIC DNA]</scope>
    <source>
        <strain evidence="2 3">CCBAU10050</strain>
    </source>
</reference>
<evidence type="ECO:0000313" key="3">
    <source>
        <dbReference type="Proteomes" id="UP000477849"/>
    </source>
</evidence>
<gene>
    <name evidence="2" type="ORF">G6N76_20075</name>
</gene>
<proteinExistence type="predicted"/>
<dbReference type="Pfam" id="PF21834">
    <property type="entry name" value="DUF6894"/>
    <property type="match status" value="1"/>
</dbReference>
<dbReference type="AlphaFoldDB" id="A0A6M1S952"/>
<dbReference type="RefSeq" id="WP_163897439.1">
    <property type="nucleotide sequence ID" value="NZ_CP048424.1"/>
</dbReference>
<dbReference type="Proteomes" id="UP000477849">
    <property type="component" value="Unassembled WGS sequence"/>
</dbReference>
<evidence type="ECO:0000259" key="1">
    <source>
        <dbReference type="Pfam" id="PF21834"/>
    </source>
</evidence>
<dbReference type="InterPro" id="IPR054189">
    <property type="entry name" value="DUF6894"/>
</dbReference>